<feature type="compositionally biased region" description="Basic and acidic residues" evidence="1">
    <location>
        <begin position="50"/>
        <end position="65"/>
    </location>
</feature>
<dbReference type="EMBL" id="FMCS01000001">
    <property type="protein sequence ID" value="SCE64196.1"/>
    <property type="molecule type" value="Genomic_DNA"/>
</dbReference>
<feature type="region of interest" description="Disordered" evidence="1">
    <location>
        <begin position="1"/>
        <end position="72"/>
    </location>
</feature>
<dbReference type="AlphaFoldDB" id="A0A1C4TXS9"/>
<dbReference type="RefSeq" id="WP_139141727.1">
    <property type="nucleotide sequence ID" value="NZ_FMCS01000001.1"/>
</dbReference>
<evidence type="ECO:0008006" key="4">
    <source>
        <dbReference type="Google" id="ProtNLM"/>
    </source>
</evidence>
<protein>
    <recommendedName>
        <fullName evidence="4">Rho termination factor, N-terminal domain</fullName>
    </recommendedName>
</protein>
<reference evidence="3" key="1">
    <citation type="submission" date="2016-06" db="EMBL/GenBank/DDBJ databases">
        <authorList>
            <person name="Varghese N."/>
            <person name="Submissions Spin"/>
        </authorList>
    </citation>
    <scope>NUCLEOTIDE SEQUENCE [LARGE SCALE GENOMIC DNA]</scope>
    <source>
        <strain evidence="3">DSM 45246</strain>
    </source>
</reference>
<proteinExistence type="predicted"/>
<keyword evidence="3" id="KW-1185">Reference proteome</keyword>
<accession>A0A1C4TXS9</accession>
<evidence type="ECO:0000313" key="2">
    <source>
        <dbReference type="EMBL" id="SCE64196.1"/>
    </source>
</evidence>
<feature type="compositionally biased region" description="Basic and acidic residues" evidence="1">
    <location>
        <begin position="11"/>
        <end position="21"/>
    </location>
</feature>
<dbReference type="Proteomes" id="UP000199629">
    <property type="component" value="Unassembled WGS sequence"/>
</dbReference>
<gene>
    <name evidence="2" type="ORF">GA0070214_101103</name>
</gene>
<evidence type="ECO:0000313" key="3">
    <source>
        <dbReference type="Proteomes" id="UP000199629"/>
    </source>
</evidence>
<sequence>MARDPAQMKTGELRKQAERAGMRNVDQMNKGEMIQKLGGSANAHQGGGQRQKDPRPKGMSPKDYKNVPGNQT</sequence>
<evidence type="ECO:0000256" key="1">
    <source>
        <dbReference type="SAM" id="MobiDB-lite"/>
    </source>
</evidence>
<organism evidence="2 3">
    <name type="scientific">Micromonospora chaiyaphumensis</name>
    <dbReference type="NCBI Taxonomy" id="307119"/>
    <lineage>
        <taxon>Bacteria</taxon>
        <taxon>Bacillati</taxon>
        <taxon>Actinomycetota</taxon>
        <taxon>Actinomycetes</taxon>
        <taxon>Micromonosporales</taxon>
        <taxon>Micromonosporaceae</taxon>
        <taxon>Micromonospora</taxon>
    </lineage>
</organism>
<name>A0A1C4TXS9_9ACTN</name>